<dbReference type="InterPro" id="IPR012340">
    <property type="entry name" value="NA-bd_OB-fold"/>
</dbReference>
<dbReference type="Pfam" id="PF11967">
    <property type="entry name" value="RecO_N"/>
    <property type="match status" value="1"/>
</dbReference>
<dbReference type="Proteomes" id="UP001210339">
    <property type="component" value="Chromosome"/>
</dbReference>
<accession>A0ABY7QWD3</accession>
<dbReference type="PANTHER" id="PTHR33991:SF1">
    <property type="entry name" value="DNA REPAIR PROTEIN RECO"/>
    <property type="match status" value="1"/>
</dbReference>
<protein>
    <recommendedName>
        <fullName evidence="2 7">DNA repair protein RecO</fullName>
    </recommendedName>
    <alternativeName>
        <fullName evidence="6 7">Recombination protein O</fullName>
    </alternativeName>
</protein>
<dbReference type="EMBL" id="CP115667">
    <property type="protein sequence ID" value="WBW50380.1"/>
    <property type="molecule type" value="Genomic_DNA"/>
</dbReference>
<organism evidence="9 10">
    <name type="scientific">Peptoniphilus equinus</name>
    <dbReference type="NCBI Taxonomy" id="3016343"/>
    <lineage>
        <taxon>Bacteria</taxon>
        <taxon>Bacillati</taxon>
        <taxon>Bacillota</taxon>
        <taxon>Tissierellia</taxon>
        <taxon>Tissierellales</taxon>
        <taxon>Peptoniphilaceae</taxon>
        <taxon>Peptoniphilus</taxon>
    </lineage>
</organism>
<sequence length="210" mass="23637">MTEAIVLSETKFQDTSKILKLYTKEAGLVSVMAKGAMRPRSRLMSVSQNHVVLTAKLTEGRNFYYMDPVNIVTMNYGLRSDYRKMVLAGFLSELILKSQLERHPSEQLFLMLKKALGLMAEGGNPEVLALSFSIKYITLLGYMPPLHANAPPFQADLRAADIVMLKNLLYTSLDMDHDIDPNRALALLLSVVTYMKYQLDIPTFNSLTLL</sequence>
<evidence type="ECO:0000256" key="4">
    <source>
        <dbReference type="ARBA" id="ARBA00023172"/>
    </source>
</evidence>
<dbReference type="InterPro" id="IPR042242">
    <property type="entry name" value="RecO_C"/>
</dbReference>
<proteinExistence type="inferred from homology"/>
<comment type="similarity">
    <text evidence="1 7">Belongs to the RecO family.</text>
</comment>
<dbReference type="InterPro" id="IPR003717">
    <property type="entry name" value="RecO"/>
</dbReference>
<evidence type="ECO:0000259" key="8">
    <source>
        <dbReference type="Pfam" id="PF11967"/>
    </source>
</evidence>
<dbReference type="Gene3D" id="2.40.50.140">
    <property type="entry name" value="Nucleic acid-binding proteins"/>
    <property type="match status" value="1"/>
</dbReference>
<dbReference type="RefSeq" id="WP_271191912.1">
    <property type="nucleotide sequence ID" value="NZ_CP115667.1"/>
</dbReference>
<comment type="function">
    <text evidence="7">Involved in DNA repair and RecF pathway recombination.</text>
</comment>
<evidence type="ECO:0000256" key="2">
    <source>
        <dbReference type="ARBA" id="ARBA00021310"/>
    </source>
</evidence>
<evidence type="ECO:0000256" key="3">
    <source>
        <dbReference type="ARBA" id="ARBA00022763"/>
    </source>
</evidence>
<dbReference type="HAMAP" id="MF_00201">
    <property type="entry name" value="RecO"/>
    <property type="match status" value="1"/>
</dbReference>
<dbReference type="SUPFAM" id="SSF50249">
    <property type="entry name" value="Nucleic acid-binding proteins"/>
    <property type="match status" value="1"/>
</dbReference>
<dbReference type="SUPFAM" id="SSF57863">
    <property type="entry name" value="ArfGap/RecO-like zinc finger"/>
    <property type="match status" value="1"/>
</dbReference>
<evidence type="ECO:0000313" key="10">
    <source>
        <dbReference type="Proteomes" id="UP001210339"/>
    </source>
</evidence>
<evidence type="ECO:0000256" key="5">
    <source>
        <dbReference type="ARBA" id="ARBA00023204"/>
    </source>
</evidence>
<keyword evidence="10" id="KW-1185">Reference proteome</keyword>
<dbReference type="InterPro" id="IPR037278">
    <property type="entry name" value="ARFGAP/RecO"/>
</dbReference>
<keyword evidence="4 7" id="KW-0233">DNA recombination</keyword>
<evidence type="ECO:0000256" key="1">
    <source>
        <dbReference type="ARBA" id="ARBA00007452"/>
    </source>
</evidence>
<evidence type="ECO:0000313" key="9">
    <source>
        <dbReference type="EMBL" id="WBW50380.1"/>
    </source>
</evidence>
<evidence type="ECO:0000256" key="7">
    <source>
        <dbReference type="HAMAP-Rule" id="MF_00201"/>
    </source>
</evidence>
<gene>
    <name evidence="7 9" type="primary">recO</name>
    <name evidence="9" type="ORF">O6R05_02220</name>
</gene>
<feature type="domain" description="DNA replication/recombination mediator RecO N-terminal" evidence="8">
    <location>
        <begin position="2"/>
        <end position="72"/>
    </location>
</feature>
<dbReference type="NCBIfam" id="TIGR00613">
    <property type="entry name" value="reco"/>
    <property type="match status" value="1"/>
</dbReference>
<evidence type="ECO:0000256" key="6">
    <source>
        <dbReference type="ARBA" id="ARBA00033409"/>
    </source>
</evidence>
<dbReference type="PANTHER" id="PTHR33991">
    <property type="entry name" value="DNA REPAIR PROTEIN RECO"/>
    <property type="match status" value="1"/>
</dbReference>
<dbReference type="Gene3D" id="1.20.1440.120">
    <property type="entry name" value="Recombination protein O, C-terminal domain"/>
    <property type="match status" value="1"/>
</dbReference>
<keyword evidence="3 7" id="KW-0227">DNA damage</keyword>
<name>A0ABY7QWD3_9FIRM</name>
<reference evidence="9 10" key="1">
    <citation type="submission" date="2023-01" db="EMBL/GenBank/DDBJ databases">
        <authorList>
            <person name="Lee S.H."/>
            <person name="Jung H.S."/>
            <person name="Yun J.U."/>
        </authorList>
    </citation>
    <scope>NUCLEOTIDE SEQUENCE [LARGE SCALE GENOMIC DNA]</scope>
    <source>
        <strain evidence="9 10">CBA3646</strain>
    </source>
</reference>
<keyword evidence="5 7" id="KW-0234">DNA repair</keyword>
<dbReference type="InterPro" id="IPR022572">
    <property type="entry name" value="DNA_rep/recomb_RecO_N"/>
</dbReference>
<dbReference type="Pfam" id="PF02565">
    <property type="entry name" value="RecO_C"/>
    <property type="match status" value="1"/>
</dbReference>